<accession>A0A4Q7YDT3</accession>
<comment type="caution">
    <text evidence="1">The sequence shown here is derived from an EMBL/GenBank/DDBJ whole genome shotgun (WGS) entry which is preliminary data.</text>
</comment>
<proteinExistence type="predicted"/>
<evidence type="ECO:0000313" key="1">
    <source>
        <dbReference type="EMBL" id="RZU35502.1"/>
    </source>
</evidence>
<protein>
    <submittedName>
        <fullName evidence="1">Uncharacterized protein</fullName>
    </submittedName>
</protein>
<keyword evidence="2" id="KW-1185">Reference proteome</keyword>
<sequence>MLYPNQHLDQSCSRTESLLHRIMAECEGFGARYQYSPRMMFAGAVFTAIRLSRSSSNR</sequence>
<dbReference type="Proteomes" id="UP000292958">
    <property type="component" value="Unassembled WGS sequence"/>
</dbReference>
<gene>
    <name evidence="1" type="ORF">BDD14_5561</name>
</gene>
<dbReference type="EMBL" id="SHKW01000002">
    <property type="protein sequence ID" value="RZU35502.1"/>
    <property type="molecule type" value="Genomic_DNA"/>
</dbReference>
<dbReference type="AlphaFoldDB" id="A0A4Q7YDT3"/>
<name>A0A4Q7YDT3_9BACT</name>
<reference evidence="1 2" key="1">
    <citation type="submission" date="2019-02" db="EMBL/GenBank/DDBJ databases">
        <title>Genomic Encyclopedia of Archaeal and Bacterial Type Strains, Phase II (KMG-II): from individual species to whole genera.</title>
        <authorList>
            <person name="Goeker M."/>
        </authorList>
    </citation>
    <scope>NUCLEOTIDE SEQUENCE [LARGE SCALE GENOMIC DNA]</scope>
    <source>
        <strain evidence="1 2">DSM 18101</strain>
    </source>
</reference>
<organism evidence="1 2">
    <name type="scientific">Edaphobacter modestus</name>
    <dbReference type="NCBI Taxonomy" id="388466"/>
    <lineage>
        <taxon>Bacteria</taxon>
        <taxon>Pseudomonadati</taxon>
        <taxon>Acidobacteriota</taxon>
        <taxon>Terriglobia</taxon>
        <taxon>Terriglobales</taxon>
        <taxon>Acidobacteriaceae</taxon>
        <taxon>Edaphobacter</taxon>
    </lineage>
</organism>
<evidence type="ECO:0000313" key="2">
    <source>
        <dbReference type="Proteomes" id="UP000292958"/>
    </source>
</evidence>